<dbReference type="RefSeq" id="WP_341695350.1">
    <property type="nucleotide sequence ID" value="NZ_JBBYHR010000001.1"/>
</dbReference>
<proteinExistence type="predicted"/>
<evidence type="ECO:0000313" key="3">
    <source>
        <dbReference type="Proteomes" id="UP001464555"/>
    </source>
</evidence>
<reference evidence="2 3" key="1">
    <citation type="submission" date="2024-04" db="EMBL/GenBank/DDBJ databases">
        <title>Flavobacterium sp. DGU11 16S ribosomal RNA gene Genome sequencing and assembly.</title>
        <authorList>
            <person name="Park S."/>
        </authorList>
    </citation>
    <scope>NUCLEOTIDE SEQUENCE [LARGE SCALE GENOMIC DNA]</scope>
    <source>
        <strain evidence="2 3">DGU11</strain>
    </source>
</reference>
<name>A0ABU9HSA0_9FLAO</name>
<evidence type="ECO:0000256" key="1">
    <source>
        <dbReference type="SAM" id="SignalP"/>
    </source>
</evidence>
<keyword evidence="3" id="KW-1185">Reference proteome</keyword>
<dbReference type="Proteomes" id="UP001464555">
    <property type="component" value="Unassembled WGS sequence"/>
</dbReference>
<gene>
    <name evidence="2" type="ORF">AAEO56_02050</name>
</gene>
<evidence type="ECO:0000313" key="2">
    <source>
        <dbReference type="EMBL" id="MEL1243032.1"/>
    </source>
</evidence>
<dbReference type="EMBL" id="JBBYHR010000001">
    <property type="protein sequence ID" value="MEL1243032.1"/>
    <property type="molecule type" value="Genomic_DNA"/>
</dbReference>
<evidence type="ECO:0008006" key="4">
    <source>
        <dbReference type="Google" id="ProtNLM"/>
    </source>
</evidence>
<comment type="caution">
    <text evidence="2">The sequence shown here is derived from an EMBL/GenBank/DDBJ whole genome shotgun (WGS) entry which is preliminary data.</text>
</comment>
<protein>
    <recommendedName>
        <fullName evidence="4">Tissue inhibitor of metalloproteinase</fullName>
    </recommendedName>
</protein>
<feature type="chain" id="PRO_5045217451" description="Tissue inhibitor of metalloproteinase" evidence="1">
    <location>
        <begin position="20"/>
        <end position="190"/>
    </location>
</feature>
<accession>A0ABU9HSA0</accession>
<keyword evidence="1" id="KW-0732">Signal</keyword>
<sequence length="190" mass="21747">MKKILLFTLLFLSSFAVTAQEECKTNEVTNEDGTIVKSTTDYMMYEKVFAGTSQFIFFSLSNSDGVPMLNFQMLFKSKEFPKAYCLDKASRIYIQLNNGKIVTLISALDEQCAGLVYDAAEKNNIRVLTGVFLFTMGSLEDLEKFPISFIRIKYSNETVDYPVKKELNSETMSKKYYPESYFINSLKCIK</sequence>
<organism evidence="2 3">
    <name type="scientific">Flavobacterium arundinis</name>
    <dbReference type="NCBI Taxonomy" id="3139143"/>
    <lineage>
        <taxon>Bacteria</taxon>
        <taxon>Pseudomonadati</taxon>
        <taxon>Bacteroidota</taxon>
        <taxon>Flavobacteriia</taxon>
        <taxon>Flavobacteriales</taxon>
        <taxon>Flavobacteriaceae</taxon>
        <taxon>Flavobacterium</taxon>
    </lineage>
</organism>
<feature type="signal peptide" evidence="1">
    <location>
        <begin position="1"/>
        <end position="19"/>
    </location>
</feature>